<dbReference type="CTD" id="8237683"/>
<dbReference type="Proteomes" id="UP000009046">
    <property type="component" value="Unassembled WGS sequence"/>
</dbReference>
<reference evidence="1" key="2">
    <citation type="submission" date="2007-04" db="EMBL/GenBank/DDBJ databases">
        <title>The genome of the human body louse.</title>
        <authorList>
            <consortium name="The Human Body Louse Genome Consortium"/>
            <person name="Kirkness E."/>
            <person name="Walenz B."/>
            <person name="Hass B."/>
            <person name="Bruggner R."/>
            <person name="Strausberg R."/>
        </authorList>
    </citation>
    <scope>NUCLEOTIDE SEQUENCE</scope>
    <source>
        <strain evidence="1">USDA</strain>
    </source>
</reference>
<dbReference type="GeneID" id="8237683"/>
<dbReference type="EMBL" id="DS235459">
    <property type="protein sequence ID" value="EEB15883.1"/>
    <property type="molecule type" value="Genomic_DNA"/>
</dbReference>
<dbReference type="InParanoid" id="E0VR77"/>
<reference evidence="1" key="1">
    <citation type="submission" date="2007-04" db="EMBL/GenBank/DDBJ databases">
        <title>Annotation of Pediculus humanus corporis strain USDA.</title>
        <authorList>
            <person name="Kirkness E."/>
            <person name="Hannick L."/>
            <person name="Hass B."/>
            <person name="Bruggner R."/>
            <person name="Lawson D."/>
            <person name="Bidwell S."/>
            <person name="Joardar V."/>
            <person name="Caler E."/>
            <person name="Walenz B."/>
            <person name="Inman J."/>
            <person name="Schobel S."/>
            <person name="Galinsky K."/>
            <person name="Amedeo P."/>
            <person name="Strausberg R."/>
        </authorList>
    </citation>
    <scope>NUCLEOTIDE SEQUENCE</scope>
    <source>
        <strain evidence="1">USDA</strain>
    </source>
</reference>
<organism>
    <name type="scientific">Pediculus humanus subsp. corporis</name>
    <name type="common">Body louse</name>
    <dbReference type="NCBI Taxonomy" id="121224"/>
    <lineage>
        <taxon>Eukaryota</taxon>
        <taxon>Metazoa</taxon>
        <taxon>Ecdysozoa</taxon>
        <taxon>Arthropoda</taxon>
        <taxon>Hexapoda</taxon>
        <taxon>Insecta</taxon>
        <taxon>Pterygota</taxon>
        <taxon>Neoptera</taxon>
        <taxon>Paraneoptera</taxon>
        <taxon>Psocodea</taxon>
        <taxon>Troctomorpha</taxon>
        <taxon>Phthiraptera</taxon>
        <taxon>Anoplura</taxon>
        <taxon>Pediculidae</taxon>
        <taxon>Pediculus</taxon>
    </lineage>
</organism>
<reference evidence="2" key="3">
    <citation type="submission" date="2021-02" db="UniProtKB">
        <authorList>
            <consortium name="EnsemblMetazoa"/>
        </authorList>
    </citation>
    <scope>IDENTIFICATION</scope>
    <source>
        <strain evidence="2">USDA</strain>
    </source>
</reference>
<protein>
    <submittedName>
        <fullName evidence="1 2">Uncharacterized protein</fullName>
    </submittedName>
</protein>
<dbReference type="RefSeq" id="XP_002428621.1">
    <property type="nucleotide sequence ID" value="XM_002428576.1"/>
</dbReference>
<evidence type="ECO:0000313" key="1">
    <source>
        <dbReference type="EMBL" id="EEB15883.1"/>
    </source>
</evidence>
<dbReference type="AlphaFoldDB" id="E0VR77"/>
<keyword evidence="3" id="KW-1185">Reference proteome</keyword>
<dbReference type="EnsemblMetazoa" id="PHUM394510-RA">
    <property type="protein sequence ID" value="PHUM394510-PA"/>
    <property type="gene ID" value="PHUM394510"/>
</dbReference>
<evidence type="ECO:0000313" key="3">
    <source>
        <dbReference type="Proteomes" id="UP000009046"/>
    </source>
</evidence>
<dbReference type="VEuPathDB" id="VectorBase:PHUM394510"/>
<accession>E0VR77</accession>
<proteinExistence type="predicted"/>
<gene>
    <name evidence="2" type="primary">8237683</name>
    <name evidence="1" type="ORF">Phum_PHUM394510</name>
</gene>
<name>E0VR77_PEDHC</name>
<evidence type="ECO:0000313" key="2">
    <source>
        <dbReference type="EnsemblMetazoa" id="PHUM394510-PA"/>
    </source>
</evidence>
<sequence>MSSFDNNSLPVFKNQASRIIDSVVSYNFLNHSSSFPLPYNGRIKEIIDPSFTKMEKIETPLINTGIMDIELPCIIKQEKTDPINNIQGLKDIIAEGKSFSAEGYLNEQLNILNWVPPQTKARGRLAPKSVIKMEEERKKLKKIMNERVQECIKQQS</sequence>
<dbReference type="EMBL" id="AAZO01004620">
    <property type="status" value="NOT_ANNOTATED_CDS"/>
    <property type="molecule type" value="Genomic_DNA"/>
</dbReference>
<dbReference type="KEGG" id="phu:Phum_PHUM394510"/>
<dbReference type="HOGENOM" id="CLU_1688841_0_0_1"/>